<evidence type="ECO:0000259" key="4">
    <source>
        <dbReference type="PROSITE" id="PS50109"/>
    </source>
</evidence>
<dbReference type="Gene3D" id="3.30.565.10">
    <property type="entry name" value="Histidine kinase-like ATPase, C-terminal domain"/>
    <property type="match status" value="1"/>
</dbReference>
<dbReference type="Gene3D" id="1.20.5.1930">
    <property type="match status" value="1"/>
</dbReference>
<evidence type="ECO:0000313" key="5">
    <source>
        <dbReference type="EMBL" id="GLQ00470.1"/>
    </source>
</evidence>
<reference evidence="5" key="2">
    <citation type="submission" date="2023-01" db="EMBL/GenBank/DDBJ databases">
        <title>Draft genome sequence of Methylophaga thalassica strain NBRC 102424.</title>
        <authorList>
            <person name="Sun Q."/>
            <person name="Mori K."/>
        </authorList>
    </citation>
    <scope>NUCLEOTIDE SEQUENCE</scope>
    <source>
        <strain evidence="5">NBRC 102424</strain>
    </source>
</reference>
<dbReference type="InterPro" id="IPR011712">
    <property type="entry name" value="Sig_transdc_His_kin_sub3_dim/P"/>
</dbReference>
<evidence type="ECO:0000256" key="1">
    <source>
        <dbReference type="ARBA" id="ARBA00022679"/>
    </source>
</evidence>
<sequence>MMNARLEQQPMAAVNDELSSFHQSLARELHDELGQELILIKLFSERILRSSQLGAAQEYAQQILCTLDKTHQQVRGLLQNIKSPVPEDVDFRQQVTELVAQWQASSQLEVSFRLEGDVDAMPRDHAHSIYRLLQEGLTNVARHAQATAVTITVCYAPDLIQFALSDNGRGMSSASGQRIGLGLTGMRDRVQALGGQFEINQHAGTHINALFPLVS</sequence>
<dbReference type="SMART" id="SM00387">
    <property type="entry name" value="HATPase_c"/>
    <property type="match status" value="1"/>
</dbReference>
<dbReference type="PANTHER" id="PTHR24421">
    <property type="entry name" value="NITRATE/NITRITE SENSOR PROTEIN NARX-RELATED"/>
    <property type="match status" value="1"/>
</dbReference>
<dbReference type="InterPro" id="IPR005467">
    <property type="entry name" value="His_kinase_dom"/>
</dbReference>
<keyword evidence="6" id="KW-1185">Reference proteome</keyword>
<dbReference type="Proteomes" id="UP001161423">
    <property type="component" value="Unassembled WGS sequence"/>
</dbReference>
<dbReference type="RefSeq" id="WP_284723421.1">
    <property type="nucleotide sequence ID" value="NZ_BSND01000006.1"/>
</dbReference>
<evidence type="ECO:0000256" key="3">
    <source>
        <dbReference type="ARBA" id="ARBA00023012"/>
    </source>
</evidence>
<reference evidence="5" key="1">
    <citation type="journal article" date="2014" name="Int. J. Syst. Evol. Microbiol.">
        <title>Complete genome of a new Firmicutes species belonging to the dominant human colonic microbiota ('Ruminococcus bicirculans') reveals two chromosomes and a selective capacity to utilize plant glucans.</title>
        <authorList>
            <consortium name="NISC Comparative Sequencing Program"/>
            <person name="Wegmann U."/>
            <person name="Louis P."/>
            <person name="Goesmann A."/>
            <person name="Henrissat B."/>
            <person name="Duncan S.H."/>
            <person name="Flint H.J."/>
        </authorList>
    </citation>
    <scope>NUCLEOTIDE SEQUENCE</scope>
    <source>
        <strain evidence="5">NBRC 102424</strain>
    </source>
</reference>
<dbReference type="InterPro" id="IPR003594">
    <property type="entry name" value="HATPase_dom"/>
</dbReference>
<dbReference type="Pfam" id="PF02518">
    <property type="entry name" value="HATPase_c"/>
    <property type="match status" value="1"/>
</dbReference>
<organism evidence="5 6">
    <name type="scientific">Methylophaga thalassica</name>
    <dbReference type="NCBI Taxonomy" id="40223"/>
    <lineage>
        <taxon>Bacteria</taxon>
        <taxon>Pseudomonadati</taxon>
        <taxon>Pseudomonadota</taxon>
        <taxon>Gammaproteobacteria</taxon>
        <taxon>Thiotrichales</taxon>
        <taxon>Piscirickettsiaceae</taxon>
        <taxon>Methylophaga</taxon>
    </lineage>
</organism>
<feature type="domain" description="Histidine kinase" evidence="4">
    <location>
        <begin position="28"/>
        <end position="215"/>
    </location>
</feature>
<dbReference type="Pfam" id="PF07730">
    <property type="entry name" value="HisKA_3"/>
    <property type="match status" value="1"/>
</dbReference>
<evidence type="ECO:0000313" key="6">
    <source>
        <dbReference type="Proteomes" id="UP001161423"/>
    </source>
</evidence>
<dbReference type="InterPro" id="IPR036890">
    <property type="entry name" value="HATPase_C_sf"/>
</dbReference>
<keyword evidence="3" id="KW-0902">Two-component regulatory system</keyword>
<dbReference type="PANTHER" id="PTHR24421:SF58">
    <property type="entry name" value="SIGNAL TRANSDUCTION HISTIDINE-PROTEIN KINASE_PHOSPHATASE UHPB"/>
    <property type="match status" value="1"/>
</dbReference>
<dbReference type="EMBL" id="BSND01000006">
    <property type="protein sequence ID" value="GLQ00470.1"/>
    <property type="molecule type" value="Genomic_DNA"/>
</dbReference>
<keyword evidence="2" id="KW-0418">Kinase</keyword>
<dbReference type="PROSITE" id="PS50109">
    <property type="entry name" value="HIS_KIN"/>
    <property type="match status" value="1"/>
</dbReference>
<proteinExistence type="predicted"/>
<gene>
    <name evidence="5" type="ORF">GCM10007891_23230</name>
</gene>
<protein>
    <recommendedName>
        <fullName evidence="4">Histidine kinase domain-containing protein</fullName>
    </recommendedName>
</protein>
<comment type="caution">
    <text evidence="5">The sequence shown here is derived from an EMBL/GenBank/DDBJ whole genome shotgun (WGS) entry which is preliminary data.</text>
</comment>
<dbReference type="InterPro" id="IPR050482">
    <property type="entry name" value="Sensor_HK_TwoCompSys"/>
</dbReference>
<keyword evidence="1" id="KW-0808">Transferase</keyword>
<dbReference type="SUPFAM" id="SSF55874">
    <property type="entry name" value="ATPase domain of HSP90 chaperone/DNA topoisomerase II/histidine kinase"/>
    <property type="match status" value="1"/>
</dbReference>
<accession>A0ABQ5TWY5</accession>
<dbReference type="CDD" id="cd16917">
    <property type="entry name" value="HATPase_UhpB-NarQ-NarX-like"/>
    <property type="match status" value="1"/>
</dbReference>
<name>A0ABQ5TWY5_9GAMM</name>
<evidence type="ECO:0000256" key="2">
    <source>
        <dbReference type="ARBA" id="ARBA00022777"/>
    </source>
</evidence>